<evidence type="ECO:0000313" key="7">
    <source>
        <dbReference type="Ensembl" id="ENSENLP00000018440.1"/>
    </source>
</evidence>
<dbReference type="InParanoid" id="A0A665UGB5"/>
<evidence type="ECO:0000256" key="5">
    <source>
        <dbReference type="ARBA" id="ARBA00023136"/>
    </source>
</evidence>
<comment type="similarity">
    <text evidence="2">Belongs to the CD225/Dispanin family.</text>
</comment>
<evidence type="ECO:0000256" key="1">
    <source>
        <dbReference type="ARBA" id="ARBA00004370"/>
    </source>
</evidence>
<dbReference type="Proteomes" id="UP000472264">
    <property type="component" value="Chromosome 16"/>
</dbReference>
<evidence type="ECO:0000256" key="4">
    <source>
        <dbReference type="ARBA" id="ARBA00022989"/>
    </source>
</evidence>
<dbReference type="Pfam" id="PF04505">
    <property type="entry name" value="CD225"/>
    <property type="match status" value="1"/>
</dbReference>
<accession>A0A665UGB5</accession>
<keyword evidence="3 6" id="KW-0812">Transmembrane</keyword>
<dbReference type="AlphaFoldDB" id="A0A665UGB5"/>
<organism evidence="7 8">
    <name type="scientific">Echeneis naucrates</name>
    <name type="common">Live sharksucker</name>
    <dbReference type="NCBI Taxonomy" id="173247"/>
    <lineage>
        <taxon>Eukaryota</taxon>
        <taxon>Metazoa</taxon>
        <taxon>Chordata</taxon>
        <taxon>Craniata</taxon>
        <taxon>Vertebrata</taxon>
        <taxon>Euteleostomi</taxon>
        <taxon>Actinopterygii</taxon>
        <taxon>Neopterygii</taxon>
        <taxon>Teleostei</taxon>
        <taxon>Neoteleostei</taxon>
        <taxon>Acanthomorphata</taxon>
        <taxon>Carangaria</taxon>
        <taxon>Carangiformes</taxon>
        <taxon>Echeneidae</taxon>
        <taxon>Echeneis</taxon>
    </lineage>
</organism>
<evidence type="ECO:0000313" key="8">
    <source>
        <dbReference type="Proteomes" id="UP000472264"/>
    </source>
</evidence>
<reference evidence="7" key="2">
    <citation type="submission" date="2025-08" db="UniProtKB">
        <authorList>
            <consortium name="Ensembl"/>
        </authorList>
    </citation>
    <scope>IDENTIFICATION</scope>
</reference>
<name>A0A665UGB5_ECHNA</name>
<feature type="transmembrane region" description="Helical" evidence="6">
    <location>
        <begin position="75"/>
        <end position="96"/>
    </location>
</feature>
<comment type="subcellular location">
    <subcellularLocation>
        <location evidence="1">Membrane</location>
    </subcellularLocation>
</comment>
<dbReference type="PANTHER" id="PTHR13999:SF31">
    <property type="entry name" value="IFITM1-RELATED"/>
    <property type="match status" value="1"/>
</dbReference>
<dbReference type="PANTHER" id="PTHR13999">
    <property type="entry name" value="INTERFERON INDUCIBLE TRANSMEMBRANE PROTEIN"/>
    <property type="match status" value="1"/>
</dbReference>
<dbReference type="OMA" id="IYSIMAR"/>
<keyword evidence="5 6" id="KW-0472">Membrane</keyword>
<evidence type="ECO:0000256" key="6">
    <source>
        <dbReference type="SAM" id="Phobius"/>
    </source>
</evidence>
<keyword evidence="4 6" id="KW-1133">Transmembrane helix</keyword>
<evidence type="ECO:0000256" key="3">
    <source>
        <dbReference type="ARBA" id="ARBA00022692"/>
    </source>
</evidence>
<keyword evidence="8" id="KW-1185">Reference proteome</keyword>
<dbReference type="Ensembl" id="ENSENLT00000019134.1">
    <property type="protein sequence ID" value="ENSENLP00000018440.1"/>
    <property type="gene ID" value="ENSENLG00000008470.1"/>
</dbReference>
<sequence>IVTSGVPAKNYLNHADNGPPVEFTTVNIFSEPPRYHIIWSLFCFVHANPFSLDWLDKKVVGDLDGARHYGATAHFLNVAATVLGCIIILIMIIIVAKMSVVARMLHSS</sequence>
<reference evidence="7" key="3">
    <citation type="submission" date="2025-09" db="UniProtKB">
        <authorList>
            <consortium name="Ensembl"/>
        </authorList>
    </citation>
    <scope>IDENTIFICATION</scope>
</reference>
<dbReference type="GO" id="GO:0005886">
    <property type="term" value="C:plasma membrane"/>
    <property type="evidence" value="ECO:0007669"/>
    <property type="project" value="TreeGrafter"/>
</dbReference>
<proteinExistence type="inferred from homology"/>
<evidence type="ECO:0000256" key="2">
    <source>
        <dbReference type="ARBA" id="ARBA00006843"/>
    </source>
</evidence>
<dbReference type="InterPro" id="IPR051517">
    <property type="entry name" value="IFITM_antiviral_protein"/>
</dbReference>
<dbReference type="InterPro" id="IPR007593">
    <property type="entry name" value="CD225/Dispanin_fam"/>
</dbReference>
<protein>
    <submittedName>
        <fullName evidence="7">Uncharacterized protein</fullName>
    </submittedName>
</protein>
<reference evidence="7" key="1">
    <citation type="submission" date="2021-04" db="EMBL/GenBank/DDBJ databases">
        <authorList>
            <consortium name="Wellcome Sanger Institute Data Sharing"/>
        </authorList>
    </citation>
    <scope>NUCLEOTIDE SEQUENCE [LARGE SCALE GENOMIC DNA]</scope>
</reference>